<protein>
    <recommendedName>
        <fullName evidence="2">Protein-L-isoaspartate O-methyltransferase</fullName>
    </recommendedName>
    <alternativeName>
        <fullName evidence="3">Protein L-isoaspartyl methyltransferase</fullName>
    </alternativeName>
</protein>
<dbReference type="SUPFAM" id="SSF53335">
    <property type="entry name" value="S-adenosyl-L-methionine-dependent methyltransferases"/>
    <property type="match status" value="1"/>
</dbReference>
<evidence type="ECO:0000256" key="2">
    <source>
        <dbReference type="ARBA" id="ARBA00013346"/>
    </source>
</evidence>
<dbReference type="OrthoDB" id="9798496at2"/>
<comment type="caution">
    <text evidence="4">The sequence shown here is derived from an EMBL/GenBank/DDBJ whole genome shotgun (WGS) entry which is preliminary data.</text>
</comment>
<comment type="similarity">
    <text evidence="1">Belongs to the methyltransferase superfamily. L-isoaspartyl/D-aspartyl protein methyltransferase family.</text>
</comment>
<keyword evidence="4" id="KW-0489">Methyltransferase</keyword>
<organism evidence="4 5">
    <name type="scientific">Roseiarcus fermentans</name>
    <dbReference type="NCBI Taxonomy" id="1473586"/>
    <lineage>
        <taxon>Bacteria</taxon>
        <taxon>Pseudomonadati</taxon>
        <taxon>Pseudomonadota</taxon>
        <taxon>Alphaproteobacteria</taxon>
        <taxon>Hyphomicrobiales</taxon>
        <taxon>Roseiarcaceae</taxon>
        <taxon>Roseiarcus</taxon>
    </lineage>
</organism>
<dbReference type="InterPro" id="IPR029063">
    <property type="entry name" value="SAM-dependent_MTases_sf"/>
</dbReference>
<dbReference type="EMBL" id="QNRK01000009">
    <property type="protein sequence ID" value="RBP14374.1"/>
    <property type="molecule type" value="Genomic_DNA"/>
</dbReference>
<dbReference type="PANTHER" id="PTHR11579">
    <property type="entry name" value="PROTEIN-L-ISOASPARTATE O-METHYLTRANSFERASE"/>
    <property type="match status" value="1"/>
</dbReference>
<dbReference type="Pfam" id="PF01135">
    <property type="entry name" value="PCMT"/>
    <property type="match status" value="1"/>
</dbReference>
<proteinExistence type="inferred from homology"/>
<evidence type="ECO:0000256" key="1">
    <source>
        <dbReference type="ARBA" id="ARBA00005369"/>
    </source>
</evidence>
<accession>A0A366FI81</accession>
<evidence type="ECO:0000313" key="4">
    <source>
        <dbReference type="EMBL" id="RBP14374.1"/>
    </source>
</evidence>
<keyword evidence="4" id="KW-0808">Transferase</keyword>
<dbReference type="Gene3D" id="3.40.50.150">
    <property type="entry name" value="Vaccinia Virus protein VP39"/>
    <property type="match status" value="1"/>
</dbReference>
<dbReference type="GO" id="GO:0005737">
    <property type="term" value="C:cytoplasm"/>
    <property type="evidence" value="ECO:0007669"/>
    <property type="project" value="TreeGrafter"/>
</dbReference>
<dbReference type="InterPro" id="IPR000682">
    <property type="entry name" value="PCMT"/>
</dbReference>
<dbReference type="Proteomes" id="UP000253529">
    <property type="component" value="Unassembled WGS sequence"/>
</dbReference>
<sequence length="223" mass="22968">MATTSPADGTLEQRLHMVNCQLRTGDVVDQEVLAAFLDTPREPFVPAELRPLAYLDRETPAFGAKTRRLLRPLTLARLLQAAAVNAGDRALDVGGGSGYGAALLDAMGAKVVALESDAGAAAAARGLLAGRAGVTVIEGPLPNGAVAQAPFDVIVVEGAFRVAPDTLIRQLADGGRLVGIDAIVGAPQAALYERRSGGVSRRALFEAAADVLDGFAPAPSFVF</sequence>
<dbReference type="GO" id="GO:0004719">
    <property type="term" value="F:protein-L-isoaspartate (D-aspartate) O-methyltransferase activity"/>
    <property type="evidence" value="ECO:0007669"/>
    <property type="project" value="InterPro"/>
</dbReference>
<name>A0A366FI81_9HYPH</name>
<dbReference type="AlphaFoldDB" id="A0A366FI81"/>
<dbReference type="GO" id="GO:0032259">
    <property type="term" value="P:methylation"/>
    <property type="evidence" value="ECO:0007669"/>
    <property type="project" value="UniProtKB-KW"/>
</dbReference>
<evidence type="ECO:0000313" key="5">
    <source>
        <dbReference type="Proteomes" id="UP000253529"/>
    </source>
</evidence>
<dbReference type="PANTHER" id="PTHR11579:SF18">
    <property type="entry name" value="PROTEIN-L-ISOASPARTATE O-METHYLTRANSFERASE"/>
    <property type="match status" value="1"/>
</dbReference>
<keyword evidence="5" id="KW-1185">Reference proteome</keyword>
<evidence type="ECO:0000256" key="3">
    <source>
        <dbReference type="ARBA" id="ARBA00030757"/>
    </source>
</evidence>
<reference evidence="4 5" key="1">
    <citation type="submission" date="2018-06" db="EMBL/GenBank/DDBJ databases">
        <title>Genomic Encyclopedia of Type Strains, Phase IV (KMG-IV): sequencing the most valuable type-strain genomes for metagenomic binning, comparative biology and taxonomic classification.</title>
        <authorList>
            <person name="Goeker M."/>
        </authorList>
    </citation>
    <scope>NUCLEOTIDE SEQUENCE [LARGE SCALE GENOMIC DNA]</scope>
    <source>
        <strain evidence="4 5">DSM 24875</strain>
    </source>
</reference>
<gene>
    <name evidence="4" type="ORF">DFR50_109127</name>
</gene>
<dbReference type="RefSeq" id="WP_113889054.1">
    <property type="nucleotide sequence ID" value="NZ_QNRK01000009.1"/>
</dbReference>